<dbReference type="RefSeq" id="XP_021862319.1">
    <property type="nucleotide sequence ID" value="XM_022006627.2"/>
</dbReference>
<proteinExistence type="inferred from homology"/>
<accession>A0A9R0J6V9</accession>
<evidence type="ECO:0000313" key="5">
    <source>
        <dbReference type="RefSeq" id="XP_021862319.1"/>
    </source>
</evidence>
<comment type="similarity">
    <text evidence="1">Belongs to the ABI family.</text>
</comment>
<evidence type="ECO:0000256" key="3">
    <source>
        <dbReference type="SAM" id="MobiDB-lite"/>
    </source>
</evidence>
<organism evidence="4 5">
    <name type="scientific">Spinacia oleracea</name>
    <name type="common">Spinach</name>
    <dbReference type="NCBI Taxonomy" id="3562"/>
    <lineage>
        <taxon>Eukaryota</taxon>
        <taxon>Viridiplantae</taxon>
        <taxon>Streptophyta</taxon>
        <taxon>Embryophyta</taxon>
        <taxon>Tracheophyta</taxon>
        <taxon>Spermatophyta</taxon>
        <taxon>Magnoliopsida</taxon>
        <taxon>eudicotyledons</taxon>
        <taxon>Gunneridae</taxon>
        <taxon>Pentapetalae</taxon>
        <taxon>Caryophyllales</taxon>
        <taxon>Chenopodiaceae</taxon>
        <taxon>Chenopodioideae</taxon>
        <taxon>Anserineae</taxon>
        <taxon>Spinacia</taxon>
    </lineage>
</organism>
<feature type="compositionally biased region" description="Basic and acidic residues" evidence="3">
    <location>
        <begin position="142"/>
        <end position="154"/>
    </location>
</feature>
<evidence type="ECO:0000313" key="4">
    <source>
        <dbReference type="Proteomes" id="UP000813463"/>
    </source>
</evidence>
<dbReference type="GeneID" id="110801281"/>
<comment type="function">
    <text evidence="2">Involved in regulation of actin and microtubule organization. Part of a WAVE complex that activates the Arp2/3 complex.</text>
</comment>
<evidence type="ECO:0000256" key="2">
    <source>
        <dbReference type="ARBA" id="ARBA00025223"/>
    </source>
</evidence>
<evidence type="ECO:0000256" key="1">
    <source>
        <dbReference type="ARBA" id="ARBA00010020"/>
    </source>
</evidence>
<name>A0A9R0J6V9_SPIOL</name>
<dbReference type="PANTHER" id="PTHR10460">
    <property type="entry name" value="ABL INTERACTOR FAMILY MEMBER"/>
    <property type="match status" value="1"/>
</dbReference>
<keyword evidence="4" id="KW-1185">Reference proteome</keyword>
<dbReference type="Proteomes" id="UP000813463">
    <property type="component" value="Chromosome 2"/>
</dbReference>
<reference evidence="5" key="2">
    <citation type="submission" date="2025-08" db="UniProtKB">
        <authorList>
            <consortium name="RefSeq"/>
        </authorList>
    </citation>
    <scope>IDENTIFICATION</scope>
    <source>
        <tissue evidence="5">Leaf</tissue>
    </source>
</reference>
<dbReference type="PANTHER" id="PTHR10460:SF11">
    <property type="entry name" value="PROTEIN ABIL5-RELATED"/>
    <property type="match status" value="1"/>
</dbReference>
<dbReference type="InterPro" id="IPR028457">
    <property type="entry name" value="ABI"/>
</dbReference>
<dbReference type="AlphaFoldDB" id="A0A9R0J6V9"/>
<feature type="region of interest" description="Disordered" evidence="3">
    <location>
        <begin position="135"/>
        <end position="160"/>
    </location>
</feature>
<gene>
    <name evidence="5" type="primary">LOC110801281</name>
</gene>
<reference evidence="4" key="1">
    <citation type="journal article" date="2021" name="Nat. Commun.">
        <title>Genomic analyses provide insights into spinach domestication and the genetic basis of agronomic traits.</title>
        <authorList>
            <person name="Cai X."/>
            <person name="Sun X."/>
            <person name="Xu C."/>
            <person name="Sun H."/>
            <person name="Wang X."/>
            <person name="Ge C."/>
            <person name="Zhang Z."/>
            <person name="Wang Q."/>
            <person name="Fei Z."/>
            <person name="Jiao C."/>
            <person name="Wang Q."/>
        </authorList>
    </citation>
    <scope>NUCLEOTIDE SEQUENCE [LARGE SCALE GENOMIC DNA]</scope>
    <source>
        <strain evidence="4">cv. Varoflay</strain>
    </source>
</reference>
<dbReference type="OrthoDB" id="2159336at2759"/>
<sequence length="270" mass="30832">MLKSGLHANNDILGADSGDCLRFLESLKELKELRAQIHKAADYCEKSYLKSEDKAIVLEDTKEYLCRAIVTVVDHLGCVSASLDGCIQKSDRVDETQRRINCMKQKLDSCDQYKHNFTLTKLRWSKDLPRYYPRYISPTSDSSKKLSSDSREPDQPTELRGVSVHEFKTVEETPLFGSKRICLGTSPRSPLDITAKEFNVMPVCDGFSVALAPKLIRNPPFHFQDNKKLGGIRRLLQAMQWKSVNEEEIISSVVLRRSKRRPSRLLKLKL</sequence>
<dbReference type="KEGG" id="soe:110801281"/>
<protein>
    <submittedName>
        <fullName evidence="5">Probable protein ABIL5 isoform X1</fullName>
    </submittedName>
</protein>
<dbReference type="Gene3D" id="6.10.140.1620">
    <property type="match status" value="1"/>
</dbReference>